<evidence type="ECO:0000313" key="2">
    <source>
        <dbReference type="EMBL" id="GIY85662.1"/>
    </source>
</evidence>
<evidence type="ECO:0000313" key="3">
    <source>
        <dbReference type="Proteomes" id="UP001054945"/>
    </source>
</evidence>
<dbReference type="AlphaFoldDB" id="A0AAV4WSK2"/>
<gene>
    <name evidence="2" type="ORF">CEXT_652051</name>
</gene>
<evidence type="ECO:0000256" key="1">
    <source>
        <dbReference type="SAM" id="MobiDB-lite"/>
    </source>
</evidence>
<protein>
    <submittedName>
        <fullName evidence="2">Uncharacterized protein</fullName>
    </submittedName>
</protein>
<feature type="region of interest" description="Disordered" evidence="1">
    <location>
        <begin position="80"/>
        <end position="99"/>
    </location>
</feature>
<proteinExistence type="predicted"/>
<reference evidence="2 3" key="1">
    <citation type="submission" date="2021-06" db="EMBL/GenBank/DDBJ databases">
        <title>Caerostris extrusa draft genome.</title>
        <authorList>
            <person name="Kono N."/>
            <person name="Arakawa K."/>
        </authorList>
    </citation>
    <scope>NUCLEOTIDE SEQUENCE [LARGE SCALE GENOMIC DNA]</scope>
</reference>
<accession>A0AAV4WSK2</accession>
<comment type="caution">
    <text evidence="2">The sequence shown here is derived from an EMBL/GenBank/DDBJ whole genome shotgun (WGS) entry which is preliminary data.</text>
</comment>
<dbReference type="Proteomes" id="UP001054945">
    <property type="component" value="Unassembled WGS sequence"/>
</dbReference>
<sequence>MKLSPNCSRITCQYLQRPPYVSRDDLPMSLYHATFNQIPNNCNKGGRKKRTKKGCGWEGVQSVPHPFRITCETILRRRFAPNEEGNERRTETDLSRSLE</sequence>
<name>A0AAV4WSK2_CAEEX</name>
<keyword evidence="3" id="KW-1185">Reference proteome</keyword>
<organism evidence="2 3">
    <name type="scientific">Caerostris extrusa</name>
    <name type="common">Bark spider</name>
    <name type="synonym">Caerostris bankana</name>
    <dbReference type="NCBI Taxonomy" id="172846"/>
    <lineage>
        <taxon>Eukaryota</taxon>
        <taxon>Metazoa</taxon>
        <taxon>Ecdysozoa</taxon>
        <taxon>Arthropoda</taxon>
        <taxon>Chelicerata</taxon>
        <taxon>Arachnida</taxon>
        <taxon>Araneae</taxon>
        <taxon>Araneomorphae</taxon>
        <taxon>Entelegynae</taxon>
        <taxon>Araneoidea</taxon>
        <taxon>Araneidae</taxon>
        <taxon>Caerostris</taxon>
    </lineage>
</organism>
<dbReference type="EMBL" id="BPLR01016672">
    <property type="protein sequence ID" value="GIY85662.1"/>
    <property type="molecule type" value="Genomic_DNA"/>
</dbReference>
<feature type="compositionally biased region" description="Basic and acidic residues" evidence="1">
    <location>
        <begin position="85"/>
        <end position="99"/>
    </location>
</feature>